<keyword evidence="2" id="KW-1185">Reference proteome</keyword>
<dbReference type="EMBL" id="JADWDC010000003">
    <property type="protein sequence ID" value="MCC0175788.1"/>
    <property type="molecule type" value="Genomic_DNA"/>
</dbReference>
<organism evidence="1 2">
    <name type="scientific">Waterburya agarophytonicola KI4</name>
    <dbReference type="NCBI Taxonomy" id="2874699"/>
    <lineage>
        <taxon>Bacteria</taxon>
        <taxon>Bacillati</taxon>
        <taxon>Cyanobacteriota</taxon>
        <taxon>Cyanophyceae</taxon>
        <taxon>Pleurocapsales</taxon>
        <taxon>Hyellaceae</taxon>
        <taxon>Waterburya</taxon>
        <taxon>Waterburya agarophytonicola</taxon>
    </lineage>
</organism>
<dbReference type="RefSeq" id="WP_229638786.1">
    <property type="nucleotide sequence ID" value="NZ_JADWDC010000003.1"/>
</dbReference>
<gene>
    <name evidence="1" type="ORF">I4641_02180</name>
</gene>
<accession>A0A964BLV7</accession>
<proteinExistence type="predicted"/>
<evidence type="ECO:0000313" key="2">
    <source>
        <dbReference type="Proteomes" id="UP000729733"/>
    </source>
</evidence>
<dbReference type="AlphaFoldDB" id="A0A964BLV7"/>
<protein>
    <submittedName>
        <fullName evidence="1">Uncharacterized protein</fullName>
    </submittedName>
</protein>
<reference evidence="1" key="1">
    <citation type="journal article" date="2021" name="Antonie Van Leeuwenhoek">
        <title>Draft genome and description of Waterburya agarophytonicola gen. nov. sp. nov. (Pleurocapsales, Cyanobacteria): a seaweed symbiont.</title>
        <authorList>
            <person name="Bonthond G."/>
            <person name="Shalygin S."/>
            <person name="Bayer T."/>
            <person name="Weinberger F."/>
        </authorList>
    </citation>
    <scope>NUCLEOTIDE SEQUENCE</scope>
    <source>
        <strain evidence="1">KI4</strain>
    </source>
</reference>
<name>A0A964BLV7_9CYAN</name>
<evidence type="ECO:0000313" key="1">
    <source>
        <dbReference type="EMBL" id="MCC0175788.1"/>
    </source>
</evidence>
<dbReference type="Proteomes" id="UP000729733">
    <property type="component" value="Unassembled WGS sequence"/>
</dbReference>
<sequence length="186" mass="21400">MLFSFIPQKLAIAPSIPKAEFPNLLLREIIIDRNSLFQVWSPKSNAILNTLEADLLKSDCLRVEAICTRLVSLVGATCSEHEEHLLSNQKLIDNWEDVKYFASKYKFKPNAIDVLYSTQTIRQLNVSSNNSLKWVLEPPCWEIFFLEVNPVDQGFKAVSRPNNYLSVILWTGKPIIKHIPQMRSRK</sequence>
<comment type="caution">
    <text evidence="1">The sequence shown here is derived from an EMBL/GenBank/DDBJ whole genome shotgun (WGS) entry which is preliminary data.</text>
</comment>